<dbReference type="Gene3D" id="3.40.50.300">
    <property type="entry name" value="P-loop containing nucleotide triphosphate hydrolases"/>
    <property type="match status" value="1"/>
</dbReference>
<organism evidence="3 4">
    <name type="scientific">Emydomyces testavorans</name>
    <dbReference type="NCBI Taxonomy" id="2070801"/>
    <lineage>
        <taxon>Eukaryota</taxon>
        <taxon>Fungi</taxon>
        <taxon>Dikarya</taxon>
        <taxon>Ascomycota</taxon>
        <taxon>Pezizomycotina</taxon>
        <taxon>Eurotiomycetes</taxon>
        <taxon>Eurotiomycetidae</taxon>
        <taxon>Onygenales</taxon>
        <taxon>Nannizziopsiaceae</taxon>
        <taxon>Emydomyces</taxon>
    </lineage>
</organism>
<name>A0AAF0DKC3_9EURO</name>
<dbReference type="InterPro" id="IPR056681">
    <property type="entry name" value="DUF7779"/>
</dbReference>
<dbReference type="Pfam" id="PF00931">
    <property type="entry name" value="NB-ARC"/>
    <property type="match status" value="1"/>
</dbReference>
<evidence type="ECO:0000313" key="3">
    <source>
        <dbReference type="EMBL" id="WEW59212.1"/>
    </source>
</evidence>
<accession>A0AAF0DKC3</accession>
<evidence type="ECO:0000256" key="1">
    <source>
        <dbReference type="PROSITE-ProRule" id="PRU00339"/>
    </source>
</evidence>
<dbReference type="EMBL" id="CP120629">
    <property type="protein sequence ID" value="WEW59212.1"/>
    <property type="molecule type" value="Genomic_DNA"/>
</dbReference>
<dbReference type="SUPFAM" id="SSF52540">
    <property type="entry name" value="P-loop containing nucleoside triphosphate hydrolases"/>
    <property type="match status" value="1"/>
</dbReference>
<dbReference type="SMART" id="SM00028">
    <property type="entry name" value="TPR"/>
    <property type="match status" value="3"/>
</dbReference>
<dbReference type="SUPFAM" id="SSF48452">
    <property type="entry name" value="TPR-like"/>
    <property type="match status" value="1"/>
</dbReference>
<feature type="domain" description="AAA+ ATPase" evidence="2">
    <location>
        <begin position="276"/>
        <end position="407"/>
    </location>
</feature>
<dbReference type="InterPro" id="IPR003593">
    <property type="entry name" value="AAA+_ATPase"/>
</dbReference>
<dbReference type="PANTHER" id="PTHR35205:SF1">
    <property type="entry name" value="ZU5 DOMAIN-CONTAINING PROTEIN"/>
    <property type="match status" value="1"/>
</dbReference>
<dbReference type="InterPro" id="IPR011990">
    <property type="entry name" value="TPR-like_helical_dom_sf"/>
</dbReference>
<dbReference type="InterPro" id="IPR019734">
    <property type="entry name" value="TPR_rpt"/>
</dbReference>
<dbReference type="InterPro" id="IPR056125">
    <property type="entry name" value="DUF7708"/>
</dbReference>
<dbReference type="SMART" id="SM00382">
    <property type="entry name" value="AAA"/>
    <property type="match status" value="1"/>
</dbReference>
<reference evidence="3" key="1">
    <citation type="submission" date="2023-03" db="EMBL/GenBank/DDBJ databases">
        <title>Emydomyces testavorans Genome Sequence.</title>
        <authorList>
            <person name="Hoyer L."/>
        </authorList>
    </citation>
    <scope>NUCLEOTIDE SEQUENCE</scope>
    <source>
        <strain evidence="3">16-2883</strain>
    </source>
</reference>
<dbReference type="InterPro" id="IPR027417">
    <property type="entry name" value="P-loop_NTPase"/>
</dbReference>
<proteinExistence type="predicted"/>
<keyword evidence="1" id="KW-0802">TPR repeat</keyword>
<gene>
    <name evidence="3" type="ORF">PRK78_004681</name>
</gene>
<dbReference type="Pfam" id="PF25000">
    <property type="entry name" value="DUF7779"/>
    <property type="match status" value="1"/>
</dbReference>
<evidence type="ECO:0000313" key="4">
    <source>
        <dbReference type="Proteomes" id="UP001219355"/>
    </source>
</evidence>
<dbReference type="InterPro" id="IPR002182">
    <property type="entry name" value="NB-ARC"/>
</dbReference>
<feature type="repeat" description="TPR" evidence="1">
    <location>
        <begin position="689"/>
        <end position="722"/>
    </location>
</feature>
<dbReference type="PRINTS" id="PR00364">
    <property type="entry name" value="DISEASERSIST"/>
</dbReference>
<protein>
    <recommendedName>
        <fullName evidence="2">AAA+ ATPase domain-containing protein</fullName>
    </recommendedName>
</protein>
<dbReference type="Pfam" id="PF24809">
    <property type="entry name" value="DUF7708"/>
    <property type="match status" value="1"/>
</dbReference>
<keyword evidence="4" id="KW-1185">Reference proteome</keyword>
<dbReference type="Proteomes" id="UP001219355">
    <property type="component" value="Chromosome 3"/>
</dbReference>
<dbReference type="PROSITE" id="PS50005">
    <property type="entry name" value="TPR"/>
    <property type="match status" value="1"/>
</dbReference>
<dbReference type="Gene3D" id="1.25.40.10">
    <property type="entry name" value="Tetratricopeptide repeat domain"/>
    <property type="match status" value="2"/>
</dbReference>
<dbReference type="AlphaFoldDB" id="A0AAF0DKC3"/>
<dbReference type="GO" id="GO:0043531">
    <property type="term" value="F:ADP binding"/>
    <property type="evidence" value="ECO:0007669"/>
    <property type="project" value="InterPro"/>
</dbReference>
<dbReference type="PANTHER" id="PTHR35205">
    <property type="entry name" value="NB-ARC AND TPR DOMAIN PROTEIN"/>
    <property type="match status" value="1"/>
</dbReference>
<sequence>MATKPAIGVDLREPSPIWQAAIDRYYEELKRGGIKGPAIEKDLWDIESPHDLLDQLAVLLPADPNASKSWMIMLRRLEPVLLSLNDFAAVISCALGMNGRVAAVIWGSIRLILKFAQPILPSLLDMFDDLERALPRFRKYERELPMTDALEDALSDMYTEIIVFCAHAITVFRNNPNIGQCRNAWSQFSTNFSTVISNLRRCSRRVDETADMIRLTRENHIAETITAIENFKVVKLRDINLPCYMIPYGLNLRFFGRSTEVQTLKNGLDPQSSSDTLRVMAIYGLGGVGKTQLALHYANTSMKVYDVIAWIQAETQIKLTQALSNFATKLGLPKPEGSEDDYRSVQKVRDWFNTADKTFLLIFDNVEKAEILDQIWPASNKGSVIITTRSPAIASKRATMLMHLECFTGEIGVETLYSLTRNHPSAENDTVAAEKICELLGGLPLAIAQVSEFIQDRGCSYEEFLAIYRKSADKVFARSEAPLEYSHTLSTVWDVSLQNLSLNSSTLQNMLAFLDPDLIPERLLTNTKAQITDPRLQFLFDDFDFGDAIIELNRASLIHRQSTPKALSVHRMVQFAVFKRLPLADSLFYLDNTIQLLYYGFPNTWNQRGNKQGHGWFSWETCSAVLPHVSWLMGLTEKYQLKATNSELYAELIFRAGQYLWKKEQPTAARLFFEFGLRLDINSSSPACAQAYRLLGHIALDVAQPRAALLAYQRALELRQKLEEPESPPIADVYDSIACSYTEIGNVSQAFSYLSKAAAIHHAHDPSRMARTNAIYAMTYLRAQKPDEALAALKECWRLQRLTQAQIADSKYPKHSGDILLLARIKYAQQQKKEAQQLAARTISIRKGLFGDKGPRVADSLFTVARMLEADGEDVLAAKMLREIVDMSQGMPEMKGHMARALWFLAAVEERIGDTIEAGKLRIKAREERDKIHGREPQDEDADDAFMNLVGWLLW</sequence>
<evidence type="ECO:0000259" key="2">
    <source>
        <dbReference type="SMART" id="SM00382"/>
    </source>
</evidence>